<organism evidence="9 10">
    <name type="scientific">Herbinix hemicellulosilytica</name>
    <dbReference type="NCBI Taxonomy" id="1564487"/>
    <lineage>
        <taxon>Bacteria</taxon>
        <taxon>Bacillati</taxon>
        <taxon>Bacillota</taxon>
        <taxon>Clostridia</taxon>
        <taxon>Lachnospirales</taxon>
        <taxon>Lachnospiraceae</taxon>
        <taxon>Herbinix</taxon>
    </lineage>
</organism>
<gene>
    <name evidence="8 9" type="primary">fhs</name>
    <name evidence="9" type="ORF">HHT355_1219</name>
</gene>
<dbReference type="PROSITE" id="PS00722">
    <property type="entry name" value="FTHFS_2"/>
    <property type="match status" value="1"/>
</dbReference>
<evidence type="ECO:0000256" key="3">
    <source>
        <dbReference type="ARBA" id="ARBA00022598"/>
    </source>
</evidence>
<feature type="binding site" evidence="8">
    <location>
        <begin position="65"/>
        <end position="72"/>
    </location>
    <ligand>
        <name>ATP</name>
        <dbReference type="ChEBI" id="CHEBI:30616"/>
    </ligand>
</feature>
<dbReference type="AlphaFoldDB" id="A0A0H5SHY3"/>
<dbReference type="GO" id="GO:0035999">
    <property type="term" value="P:tetrahydrofolate interconversion"/>
    <property type="evidence" value="ECO:0007669"/>
    <property type="project" value="UniProtKB-UniRule"/>
</dbReference>
<dbReference type="RefSeq" id="WP_103202536.1">
    <property type="nucleotide sequence ID" value="NZ_CVTD020000015.1"/>
</dbReference>
<evidence type="ECO:0000313" key="10">
    <source>
        <dbReference type="Proteomes" id="UP000236497"/>
    </source>
</evidence>
<proteinExistence type="inferred from homology"/>
<evidence type="ECO:0000256" key="6">
    <source>
        <dbReference type="ARBA" id="ARBA00049033"/>
    </source>
</evidence>
<dbReference type="Gene3D" id="3.40.50.300">
    <property type="entry name" value="P-loop containing nucleotide triphosphate hydrolases"/>
    <property type="match status" value="1"/>
</dbReference>
<dbReference type="FunFam" id="3.30.1510.10:FF:000001">
    <property type="entry name" value="Formate--tetrahydrofolate ligase"/>
    <property type="match status" value="1"/>
</dbReference>
<evidence type="ECO:0000256" key="5">
    <source>
        <dbReference type="ARBA" id="ARBA00022840"/>
    </source>
</evidence>
<evidence type="ECO:0000256" key="1">
    <source>
        <dbReference type="ARBA" id="ARBA00004777"/>
    </source>
</evidence>
<dbReference type="CDD" id="cd00477">
    <property type="entry name" value="FTHFS"/>
    <property type="match status" value="1"/>
</dbReference>
<dbReference type="Proteomes" id="UP000236497">
    <property type="component" value="Unassembled WGS sequence"/>
</dbReference>
<dbReference type="SUPFAM" id="SSF52540">
    <property type="entry name" value="P-loop containing nucleoside triphosphate hydrolases"/>
    <property type="match status" value="1"/>
</dbReference>
<evidence type="ECO:0000313" key="9">
    <source>
        <dbReference type="EMBL" id="CRZ34421.1"/>
    </source>
</evidence>
<evidence type="ECO:0000256" key="7">
    <source>
        <dbReference type="ARBA" id="ARBA00061363"/>
    </source>
</evidence>
<dbReference type="InterPro" id="IPR027417">
    <property type="entry name" value="P-loop_NTPase"/>
</dbReference>
<evidence type="ECO:0000256" key="4">
    <source>
        <dbReference type="ARBA" id="ARBA00022741"/>
    </source>
</evidence>
<keyword evidence="3 8" id="KW-0436">Ligase</keyword>
<dbReference type="GO" id="GO:0004329">
    <property type="term" value="F:formate-tetrahydrofolate ligase activity"/>
    <property type="evidence" value="ECO:0007669"/>
    <property type="project" value="UniProtKB-UniRule"/>
</dbReference>
<dbReference type="UniPathway" id="UPA00193"/>
<dbReference type="EC" id="6.3.4.3" evidence="8"/>
<dbReference type="FunFam" id="3.10.410.10:FF:000001">
    <property type="entry name" value="Putative formate--tetrahydrofolate ligase"/>
    <property type="match status" value="1"/>
</dbReference>
<dbReference type="EMBL" id="CVTD020000015">
    <property type="protein sequence ID" value="CRZ34421.1"/>
    <property type="molecule type" value="Genomic_DNA"/>
</dbReference>
<keyword evidence="4 8" id="KW-0547">Nucleotide-binding</keyword>
<dbReference type="Pfam" id="PF01268">
    <property type="entry name" value="FTHFS"/>
    <property type="match status" value="1"/>
</dbReference>
<dbReference type="GO" id="GO:0005524">
    <property type="term" value="F:ATP binding"/>
    <property type="evidence" value="ECO:0007669"/>
    <property type="project" value="UniProtKB-UniRule"/>
</dbReference>
<dbReference type="InterPro" id="IPR020628">
    <property type="entry name" value="Formate_THF_ligase_CS"/>
</dbReference>
<name>A0A0H5SHY3_HERHM</name>
<dbReference type="OrthoDB" id="9761733at2"/>
<comment type="similarity">
    <text evidence="7 8">Belongs to the formate--tetrahydrofolate ligase family.</text>
</comment>
<comment type="catalytic activity">
    <reaction evidence="6 8">
        <text>(6S)-5,6,7,8-tetrahydrofolate + formate + ATP = (6R)-10-formyltetrahydrofolate + ADP + phosphate</text>
        <dbReference type="Rhea" id="RHEA:20221"/>
        <dbReference type="ChEBI" id="CHEBI:15740"/>
        <dbReference type="ChEBI" id="CHEBI:30616"/>
        <dbReference type="ChEBI" id="CHEBI:43474"/>
        <dbReference type="ChEBI" id="CHEBI:57453"/>
        <dbReference type="ChEBI" id="CHEBI:195366"/>
        <dbReference type="ChEBI" id="CHEBI:456216"/>
        <dbReference type="EC" id="6.3.4.3"/>
    </reaction>
</comment>
<sequence length="556" mass="60383">MKSDIQIAQKANLKHISEVAKKLSIPEEDLEYYGKYKAKLSDELWEKIKDRPDGKLILVTAINPTPAGEGKTTTTIGLGQALGKMNIKSVVALREPSLGPCFGIKGGAAGGGYAQVVPMEDLNLHFTGDFHAVTSANNLLAAMLDNHIHQGNELNIDPNQIVWKRCVDINDRVLRNIVVGLGRKADGVVREDHFVITVASEIMAVLCLAENMEDLKERLGRIVVAYTYDGKPVFAKDLKAVGAMAALLKDAMKPNLIQTLENTPAIVHGGPFANIAHGCNSIRATKMALKLADVVVTEAGFGADLGAEKFLNIKCRAAGIKPDAVVLVATIRALKYNGGIPKTEFSAENLDALKKGIVNLEKHIENVQKFGIPVVVALNRFMTDTPAEIDFVRHFCEERNCEFSLCEVWEKGGKGGIDLAEKLLKTMEEKQSNYKPLYDLNLPIKEKIEIIAKEIYGAGKVTYDPAADSAIKKLEELGYGNLPICMAKNQYSLSDDPSKLGRPTGFTVNIREVYVSAGAGFVVAITGTMMTMPGLPKIPAAEKIDVDENGRIVGLF</sequence>
<dbReference type="HAMAP" id="MF_01543">
    <property type="entry name" value="FTHFS"/>
    <property type="match status" value="1"/>
</dbReference>
<keyword evidence="5 8" id="KW-0067">ATP-binding</keyword>
<dbReference type="Gene3D" id="3.10.410.10">
    <property type="entry name" value="Formyltetrahydrofolate synthetase, domain 3"/>
    <property type="match status" value="1"/>
</dbReference>
<dbReference type="NCBIfam" id="NF010030">
    <property type="entry name" value="PRK13505.1"/>
    <property type="match status" value="1"/>
</dbReference>
<evidence type="ECO:0000256" key="2">
    <source>
        <dbReference type="ARBA" id="ARBA00022563"/>
    </source>
</evidence>
<keyword evidence="10" id="KW-1185">Reference proteome</keyword>
<protein>
    <recommendedName>
        <fullName evidence="8">Formate--tetrahydrofolate ligase</fullName>
        <ecNumber evidence="8">6.3.4.3</ecNumber>
    </recommendedName>
    <alternativeName>
        <fullName evidence="8">Formyltetrahydrofolate synthetase</fullName>
        <shortName evidence="8">FHS</shortName>
        <shortName evidence="8">FTHFS</shortName>
    </alternativeName>
</protein>
<keyword evidence="2 8" id="KW-0554">One-carbon metabolism</keyword>
<accession>A0A0H5SHY3</accession>
<dbReference type="Gene3D" id="3.30.1510.10">
    <property type="entry name" value="Domain 2, N(10)-formyltetrahydrofolate synthetase"/>
    <property type="match status" value="1"/>
</dbReference>
<dbReference type="PROSITE" id="PS00721">
    <property type="entry name" value="FTHFS_1"/>
    <property type="match status" value="1"/>
</dbReference>
<evidence type="ECO:0000256" key="8">
    <source>
        <dbReference type="HAMAP-Rule" id="MF_01543"/>
    </source>
</evidence>
<comment type="pathway">
    <text evidence="1 8">One-carbon metabolism; tetrahydrofolate interconversion.</text>
</comment>
<dbReference type="InterPro" id="IPR000559">
    <property type="entry name" value="Formate_THF_ligase"/>
</dbReference>
<reference evidence="9 10" key="1">
    <citation type="submission" date="2015-06" db="EMBL/GenBank/DDBJ databases">
        <authorList>
            <person name="Wibberg Daniel"/>
        </authorList>
    </citation>
    <scope>NUCLEOTIDE SEQUENCE [LARGE SCALE GENOMIC DNA]</scope>
    <source>
        <strain evidence="9 10">T3/55T</strain>
    </source>
</reference>